<name>A0A1E3QZV2_9ASCO</name>
<proteinExistence type="predicted"/>
<protein>
    <submittedName>
        <fullName evidence="1">Uncharacterized protein</fullName>
    </submittedName>
</protein>
<dbReference type="Proteomes" id="UP000094336">
    <property type="component" value="Unassembled WGS sequence"/>
</dbReference>
<dbReference type="AlphaFoldDB" id="A0A1E3QZV2"/>
<dbReference type="EMBL" id="KV454426">
    <property type="protein sequence ID" value="ODQ83074.1"/>
    <property type="molecule type" value="Genomic_DNA"/>
</dbReference>
<sequence length="69" mass="8372">MSFWYIYPRYPRRGKFEEITRRLHRVPELVRLICHHLLFNASISLKRADLAAFPTYTKFCSPEDHLSEF</sequence>
<dbReference type="GeneID" id="30145570"/>
<reference evidence="2" key="1">
    <citation type="submission" date="2016-05" db="EMBL/GenBank/DDBJ databases">
        <title>Comparative genomics of biotechnologically important yeasts.</title>
        <authorList>
            <consortium name="DOE Joint Genome Institute"/>
            <person name="Riley R."/>
            <person name="Haridas S."/>
            <person name="Wolfe K.H."/>
            <person name="Lopes M.R."/>
            <person name="Hittinger C.T."/>
            <person name="Goker M."/>
            <person name="Salamov A."/>
            <person name="Wisecaver J."/>
            <person name="Long T.M."/>
            <person name="Aerts A.L."/>
            <person name="Barry K."/>
            <person name="Choi C."/>
            <person name="Clum A."/>
            <person name="Coughlan A.Y."/>
            <person name="Deshpande S."/>
            <person name="Douglass A.P."/>
            <person name="Hanson S.J."/>
            <person name="Klenk H.-P."/>
            <person name="Labutti K."/>
            <person name="Lapidus A."/>
            <person name="Lindquist E."/>
            <person name="Lipzen A."/>
            <person name="Meier-Kolthoff J.P."/>
            <person name="Ohm R.A."/>
            <person name="Otillar R.P."/>
            <person name="Pangilinan J."/>
            <person name="Peng Y."/>
            <person name="Rokas A."/>
            <person name="Rosa C.A."/>
            <person name="Scheuner C."/>
            <person name="Sibirny A.A."/>
            <person name="Slot J.C."/>
            <person name="Stielow J.B."/>
            <person name="Sun H."/>
            <person name="Kurtzman C.P."/>
            <person name="Blackwell M."/>
            <person name="Grigoriev I.V."/>
            <person name="Jeffries T.W."/>
        </authorList>
    </citation>
    <scope>NUCLEOTIDE SEQUENCE [LARGE SCALE GENOMIC DNA]</scope>
    <source>
        <strain evidence="2">NRRL Y-12698</strain>
    </source>
</reference>
<evidence type="ECO:0000313" key="2">
    <source>
        <dbReference type="Proteomes" id="UP000094336"/>
    </source>
</evidence>
<gene>
    <name evidence="1" type="ORF">BABINDRAFT_159535</name>
</gene>
<keyword evidence="2" id="KW-1185">Reference proteome</keyword>
<dbReference type="RefSeq" id="XP_018988402.1">
    <property type="nucleotide sequence ID" value="XM_019127717.1"/>
</dbReference>
<accession>A0A1E3QZV2</accession>
<evidence type="ECO:0000313" key="1">
    <source>
        <dbReference type="EMBL" id="ODQ83074.1"/>
    </source>
</evidence>
<organism evidence="1 2">
    <name type="scientific">Babjeviella inositovora NRRL Y-12698</name>
    <dbReference type="NCBI Taxonomy" id="984486"/>
    <lineage>
        <taxon>Eukaryota</taxon>
        <taxon>Fungi</taxon>
        <taxon>Dikarya</taxon>
        <taxon>Ascomycota</taxon>
        <taxon>Saccharomycotina</taxon>
        <taxon>Pichiomycetes</taxon>
        <taxon>Serinales incertae sedis</taxon>
        <taxon>Babjeviella</taxon>
    </lineage>
</organism>